<protein>
    <submittedName>
        <fullName evidence="2">Uncharacterized protein</fullName>
    </submittedName>
</protein>
<keyword evidence="3" id="KW-1185">Reference proteome</keyword>
<feature type="coiled-coil region" evidence="1">
    <location>
        <begin position="62"/>
        <end position="89"/>
    </location>
</feature>
<evidence type="ECO:0000313" key="2">
    <source>
        <dbReference type="EMBL" id="MCP2314066.1"/>
    </source>
</evidence>
<dbReference type="Proteomes" id="UP001206483">
    <property type="component" value="Unassembled WGS sequence"/>
</dbReference>
<reference evidence="2 3" key="1">
    <citation type="submission" date="2022-06" db="EMBL/GenBank/DDBJ databases">
        <title>Sequencing the genomes of 1000 actinobacteria strains.</title>
        <authorList>
            <person name="Klenk H.-P."/>
        </authorList>
    </citation>
    <scope>NUCLEOTIDE SEQUENCE [LARGE SCALE GENOMIC DNA]</scope>
    <source>
        <strain evidence="2 3">DSM 41656</strain>
    </source>
</reference>
<evidence type="ECO:0000256" key="1">
    <source>
        <dbReference type="SAM" id="Coils"/>
    </source>
</evidence>
<organism evidence="2 3">
    <name type="scientific">Kitasatospora paracochleata</name>
    <dbReference type="NCBI Taxonomy" id="58354"/>
    <lineage>
        <taxon>Bacteria</taxon>
        <taxon>Bacillati</taxon>
        <taxon>Actinomycetota</taxon>
        <taxon>Actinomycetes</taxon>
        <taxon>Kitasatosporales</taxon>
        <taxon>Streptomycetaceae</taxon>
        <taxon>Kitasatospora</taxon>
    </lineage>
</organism>
<name>A0ABT1JBL2_9ACTN</name>
<accession>A0ABT1JBL2</accession>
<comment type="caution">
    <text evidence="2">The sequence shown here is derived from an EMBL/GenBank/DDBJ whole genome shotgun (WGS) entry which is preliminary data.</text>
</comment>
<keyword evidence="1" id="KW-0175">Coiled coil</keyword>
<dbReference type="RefSeq" id="WP_253804415.1">
    <property type="nucleotide sequence ID" value="NZ_BAAAUB010000050.1"/>
</dbReference>
<sequence length="128" mass="13903">MTTAILPTDASELAALLRRIPAGEWPDVDDLAARLGDSDRAFKIFSEAESEVQRGNEIDALRATLNTALTDAQANLRAAEHTIGRLASNGVYDIEYAESTTNADLQHLLSDASRAVRIALVLKQRIDN</sequence>
<proteinExistence type="predicted"/>
<gene>
    <name evidence="2" type="ORF">FHR36_007265</name>
</gene>
<dbReference type="EMBL" id="JAMZDX010000008">
    <property type="protein sequence ID" value="MCP2314066.1"/>
    <property type="molecule type" value="Genomic_DNA"/>
</dbReference>
<evidence type="ECO:0000313" key="3">
    <source>
        <dbReference type="Proteomes" id="UP001206483"/>
    </source>
</evidence>